<sequence>MYTLEAMEIEILTHLYELGVLSLCGGWERQSNLDENSVERLYRAKLVEKNISSPGFIRLSERGVGAVLFGFYNAEKITELL</sequence>
<evidence type="ECO:0000313" key="2">
    <source>
        <dbReference type="Proteomes" id="UP001246244"/>
    </source>
</evidence>
<comment type="caution">
    <text evidence="1">The sequence shown here is derived from an EMBL/GenBank/DDBJ whole genome shotgun (WGS) entry which is preliminary data.</text>
</comment>
<keyword evidence="2" id="KW-1185">Reference proteome</keyword>
<protein>
    <submittedName>
        <fullName evidence="1">Uncharacterized protein</fullName>
    </submittedName>
</protein>
<accession>A0ABU2D0I9</accession>
<evidence type="ECO:0000313" key="1">
    <source>
        <dbReference type="EMBL" id="MDR7665495.1"/>
    </source>
</evidence>
<reference evidence="2" key="1">
    <citation type="submission" date="2023-07" db="EMBL/GenBank/DDBJ databases">
        <title>Whole-genome sequencing of a new Methanosarcina sp. Z-7115.</title>
        <authorList>
            <person name="Zhilina T.N."/>
            <person name="Merkel A.Y."/>
        </authorList>
    </citation>
    <scope>NUCLEOTIDE SEQUENCE [LARGE SCALE GENOMIC DNA]</scope>
    <source>
        <strain evidence="2">Z-7115</strain>
    </source>
</reference>
<dbReference type="RefSeq" id="WP_310575521.1">
    <property type="nucleotide sequence ID" value="NZ_JAVKPK010000021.1"/>
</dbReference>
<dbReference type="EMBL" id="JAVKPK010000021">
    <property type="protein sequence ID" value="MDR7665495.1"/>
    <property type="molecule type" value="Genomic_DNA"/>
</dbReference>
<gene>
    <name evidence="1" type="ORF">RG963_06820</name>
</gene>
<proteinExistence type="predicted"/>
<dbReference type="Proteomes" id="UP001246244">
    <property type="component" value="Unassembled WGS sequence"/>
</dbReference>
<organism evidence="1 2">
    <name type="scientific">Methanosarcina baikalica</name>
    <dbReference type="NCBI Taxonomy" id="3073890"/>
    <lineage>
        <taxon>Archaea</taxon>
        <taxon>Methanobacteriati</taxon>
        <taxon>Methanobacteriota</taxon>
        <taxon>Stenosarchaea group</taxon>
        <taxon>Methanomicrobia</taxon>
        <taxon>Methanosarcinales</taxon>
        <taxon>Methanosarcinaceae</taxon>
        <taxon>Methanosarcina</taxon>
    </lineage>
</organism>
<name>A0ABU2D0I9_9EURY</name>